<proteinExistence type="predicted"/>
<comment type="caution">
    <text evidence="2">The sequence shown here is derived from an EMBL/GenBank/DDBJ whole genome shotgun (WGS) entry which is preliminary data.</text>
</comment>
<accession>A0AAV6P860</accession>
<reference evidence="2 3" key="1">
    <citation type="journal article" date="2021" name="Hortic Res">
        <title>The domestication of Cucurbita argyrosperma as revealed by the genome of its wild relative.</title>
        <authorList>
            <person name="Barrera-Redondo J."/>
            <person name="Sanchez-de la Vega G."/>
            <person name="Aguirre-Liguori J.A."/>
            <person name="Castellanos-Morales G."/>
            <person name="Gutierrez-Guerrero Y.T."/>
            <person name="Aguirre-Dugua X."/>
            <person name="Aguirre-Planter E."/>
            <person name="Tenaillon M.I."/>
            <person name="Lira-Saade R."/>
            <person name="Eguiarte L.E."/>
        </authorList>
    </citation>
    <scope>NUCLEOTIDE SEQUENCE [LARGE SCALE GENOMIC DNA]</scope>
    <source>
        <strain evidence="2">JBR-2021</strain>
    </source>
</reference>
<evidence type="ECO:0000313" key="2">
    <source>
        <dbReference type="EMBL" id="KAG6607884.1"/>
    </source>
</evidence>
<sequence length="110" mass="11873">MGPKMGSFIRSIALSISNPLFQRRLPSSSAAATSYLSHMRRVGSNVESAAKARETTGGGAESREERAYDAATGKAEKVKETVIAEANENVMDTSEYRSMEEMGSLKTCSF</sequence>
<feature type="compositionally biased region" description="Basic and acidic residues" evidence="1">
    <location>
        <begin position="61"/>
        <end position="74"/>
    </location>
</feature>
<keyword evidence="3" id="KW-1185">Reference proteome</keyword>
<name>A0AAV6P860_9ROSI</name>
<evidence type="ECO:0000313" key="3">
    <source>
        <dbReference type="Proteomes" id="UP000685013"/>
    </source>
</evidence>
<dbReference type="EMBL" id="JAGKQH010000001">
    <property type="protein sequence ID" value="KAG6607884.1"/>
    <property type="molecule type" value="Genomic_DNA"/>
</dbReference>
<dbReference type="Proteomes" id="UP000685013">
    <property type="component" value="Chromosome 1"/>
</dbReference>
<organism evidence="2 3">
    <name type="scientific">Cucurbita argyrosperma subsp. sororia</name>
    <dbReference type="NCBI Taxonomy" id="37648"/>
    <lineage>
        <taxon>Eukaryota</taxon>
        <taxon>Viridiplantae</taxon>
        <taxon>Streptophyta</taxon>
        <taxon>Embryophyta</taxon>
        <taxon>Tracheophyta</taxon>
        <taxon>Spermatophyta</taxon>
        <taxon>Magnoliopsida</taxon>
        <taxon>eudicotyledons</taxon>
        <taxon>Gunneridae</taxon>
        <taxon>Pentapetalae</taxon>
        <taxon>rosids</taxon>
        <taxon>fabids</taxon>
        <taxon>Cucurbitales</taxon>
        <taxon>Cucurbitaceae</taxon>
        <taxon>Cucurbiteae</taxon>
        <taxon>Cucurbita</taxon>
    </lineage>
</organism>
<gene>
    <name evidence="2" type="ORF">SDJN03_01226</name>
</gene>
<evidence type="ECO:0000256" key="1">
    <source>
        <dbReference type="SAM" id="MobiDB-lite"/>
    </source>
</evidence>
<protein>
    <submittedName>
        <fullName evidence="2">Uncharacterized protein</fullName>
    </submittedName>
</protein>
<feature type="non-terminal residue" evidence="2">
    <location>
        <position position="1"/>
    </location>
</feature>
<feature type="region of interest" description="Disordered" evidence="1">
    <location>
        <begin position="43"/>
        <end position="74"/>
    </location>
</feature>
<dbReference type="AlphaFoldDB" id="A0AAV6P860"/>